<feature type="region of interest" description="Disordered" evidence="1">
    <location>
        <begin position="26"/>
        <end position="51"/>
    </location>
</feature>
<name>A0A5C6E9W4_9BACT</name>
<evidence type="ECO:0000256" key="2">
    <source>
        <dbReference type="SAM" id="SignalP"/>
    </source>
</evidence>
<gene>
    <name evidence="3" type="ORF">Q31b_08140</name>
</gene>
<organism evidence="3 4">
    <name type="scientific">Novipirellula aureliae</name>
    <dbReference type="NCBI Taxonomy" id="2527966"/>
    <lineage>
        <taxon>Bacteria</taxon>
        <taxon>Pseudomonadati</taxon>
        <taxon>Planctomycetota</taxon>
        <taxon>Planctomycetia</taxon>
        <taxon>Pirellulales</taxon>
        <taxon>Pirellulaceae</taxon>
        <taxon>Novipirellula</taxon>
    </lineage>
</organism>
<feature type="region of interest" description="Disordered" evidence="1">
    <location>
        <begin position="227"/>
        <end position="281"/>
    </location>
</feature>
<keyword evidence="2" id="KW-0732">Signal</keyword>
<dbReference type="AlphaFoldDB" id="A0A5C6E9W4"/>
<feature type="chain" id="PRO_5022822539" description="LTXXQ motif protein" evidence="2">
    <location>
        <begin position="26"/>
        <end position="281"/>
    </location>
</feature>
<feature type="signal peptide" evidence="2">
    <location>
        <begin position="1"/>
        <end position="25"/>
    </location>
</feature>
<dbReference type="EMBL" id="SJPY01000001">
    <property type="protein sequence ID" value="TWU45638.1"/>
    <property type="molecule type" value="Genomic_DNA"/>
</dbReference>
<evidence type="ECO:0008006" key="5">
    <source>
        <dbReference type="Google" id="ProtNLM"/>
    </source>
</evidence>
<protein>
    <recommendedName>
        <fullName evidence="5">LTXXQ motif protein</fullName>
    </recommendedName>
</protein>
<reference evidence="3 4" key="1">
    <citation type="submission" date="2019-02" db="EMBL/GenBank/DDBJ databases">
        <title>Deep-cultivation of Planctomycetes and their phenomic and genomic characterization uncovers novel biology.</title>
        <authorList>
            <person name="Wiegand S."/>
            <person name="Jogler M."/>
            <person name="Boedeker C."/>
            <person name="Pinto D."/>
            <person name="Vollmers J."/>
            <person name="Rivas-Marin E."/>
            <person name="Kohn T."/>
            <person name="Peeters S.H."/>
            <person name="Heuer A."/>
            <person name="Rast P."/>
            <person name="Oberbeckmann S."/>
            <person name="Bunk B."/>
            <person name="Jeske O."/>
            <person name="Meyerdierks A."/>
            <person name="Storesund J.E."/>
            <person name="Kallscheuer N."/>
            <person name="Luecker S."/>
            <person name="Lage O.M."/>
            <person name="Pohl T."/>
            <person name="Merkel B.J."/>
            <person name="Hornburger P."/>
            <person name="Mueller R.-W."/>
            <person name="Bruemmer F."/>
            <person name="Labrenz M."/>
            <person name="Spormann A.M."/>
            <person name="Op Den Camp H."/>
            <person name="Overmann J."/>
            <person name="Amann R."/>
            <person name="Jetten M.S.M."/>
            <person name="Mascher T."/>
            <person name="Medema M.H."/>
            <person name="Devos D.P."/>
            <person name="Kaster A.-K."/>
            <person name="Ovreas L."/>
            <person name="Rohde M."/>
            <person name="Galperin M.Y."/>
            <person name="Jogler C."/>
        </authorList>
    </citation>
    <scope>NUCLEOTIDE SEQUENCE [LARGE SCALE GENOMIC DNA]</scope>
    <source>
        <strain evidence="3 4">Q31b</strain>
    </source>
</reference>
<proteinExistence type="predicted"/>
<evidence type="ECO:0000313" key="3">
    <source>
        <dbReference type="EMBL" id="TWU45638.1"/>
    </source>
</evidence>
<comment type="caution">
    <text evidence="3">The sequence shown here is derived from an EMBL/GenBank/DDBJ whole genome shotgun (WGS) entry which is preliminary data.</text>
</comment>
<evidence type="ECO:0000313" key="4">
    <source>
        <dbReference type="Proteomes" id="UP000315471"/>
    </source>
</evidence>
<dbReference type="Proteomes" id="UP000315471">
    <property type="component" value="Unassembled WGS sequence"/>
</dbReference>
<dbReference type="RefSeq" id="WP_197170870.1">
    <property type="nucleotide sequence ID" value="NZ_SJPY01000001.1"/>
</dbReference>
<evidence type="ECO:0000256" key="1">
    <source>
        <dbReference type="SAM" id="MobiDB-lite"/>
    </source>
</evidence>
<sequence precursor="true">MKLTHFVASLFVVATMALIVSDASAQGGGGGGRGGQGGQGATGGRGGAAGMMGGRTRGGANQLLSLLAVEEVQLELQLSPDNVAKIQEIETGDRAERPDRNATEEERAAYVEKMQAQQAEQTKKIRGELEKILQPEQMTRLDQIAIQVQGVAALSNPEVQAKLGITEAQKTKLETVNADVRTKMQEAMQNRGDRAAMQEAFANVRKEMEEAAMKVLTSEQQKAFSDMKGTAFEMPEQTRGAGRGNRGTDAQGGQQTRGGRGADAQGGQQTRGGRGNRQAAE</sequence>
<keyword evidence="4" id="KW-1185">Reference proteome</keyword>
<accession>A0A5C6E9W4</accession>